<sequence>MNSDETTAYWDQRHRRFSPLSSGGVVGIDAGANEIFYAMRLGRLLDLVGDVSESRAPLRVLDAGCGKGWFARAMARFGHRVDGIDISQAAIEECRAQAADQDEYAVSALADWHPPYMYDVVYSVDVLFHVMDDDAWADSVRNLASLVRLGAGSSCPTTGPRPTTPGPPTSGPGGCPGTVRWCSRWATVPTSSAPTASATRRSDSSSSTG</sequence>
<evidence type="ECO:0000259" key="5">
    <source>
        <dbReference type="Pfam" id="PF13649"/>
    </source>
</evidence>
<dbReference type="CDD" id="cd02440">
    <property type="entry name" value="AdoMet_MTases"/>
    <property type="match status" value="1"/>
</dbReference>
<proteinExistence type="predicted"/>
<dbReference type="Proteomes" id="UP000182977">
    <property type="component" value="Chromosome I"/>
</dbReference>
<dbReference type="PANTHER" id="PTHR43464:SF19">
    <property type="entry name" value="UBIQUINONE BIOSYNTHESIS O-METHYLTRANSFERASE, MITOCHONDRIAL"/>
    <property type="match status" value="1"/>
</dbReference>
<feature type="region of interest" description="Disordered" evidence="4">
    <location>
        <begin position="189"/>
        <end position="209"/>
    </location>
</feature>
<evidence type="ECO:0000256" key="3">
    <source>
        <dbReference type="ARBA" id="ARBA00022691"/>
    </source>
</evidence>
<feature type="domain" description="Methyltransferase" evidence="5">
    <location>
        <begin position="60"/>
        <end position="148"/>
    </location>
</feature>
<dbReference type="AlphaFoldDB" id="A0A1H2M0G5"/>
<gene>
    <name evidence="6" type="ORF">SAMN04488563_6903</name>
</gene>
<evidence type="ECO:0000313" key="6">
    <source>
        <dbReference type="EMBL" id="SDU86602.1"/>
    </source>
</evidence>
<keyword evidence="1 6" id="KW-0489">Methyltransferase</keyword>
<keyword evidence="7" id="KW-1185">Reference proteome</keyword>
<protein>
    <submittedName>
        <fullName evidence="6">Methyltransferase domain-containing protein</fullName>
    </submittedName>
</protein>
<reference evidence="7" key="1">
    <citation type="submission" date="2016-10" db="EMBL/GenBank/DDBJ databases">
        <authorList>
            <person name="Varghese N."/>
            <person name="Submissions S."/>
        </authorList>
    </citation>
    <scope>NUCLEOTIDE SEQUENCE [LARGE SCALE GENOMIC DNA]</scope>
    <source>
        <strain evidence="7">DSM 45079</strain>
    </source>
</reference>
<feature type="region of interest" description="Disordered" evidence="4">
    <location>
        <begin position="153"/>
        <end position="176"/>
    </location>
</feature>
<dbReference type="SUPFAM" id="SSF53335">
    <property type="entry name" value="S-adenosyl-L-methionine-dependent methyltransferases"/>
    <property type="match status" value="1"/>
</dbReference>
<keyword evidence="2 6" id="KW-0808">Transferase</keyword>
<dbReference type="GO" id="GO:0032259">
    <property type="term" value="P:methylation"/>
    <property type="evidence" value="ECO:0007669"/>
    <property type="project" value="UniProtKB-KW"/>
</dbReference>
<keyword evidence="3" id="KW-0949">S-adenosyl-L-methionine</keyword>
<dbReference type="STRING" id="419479.SAMN04488563_6903"/>
<dbReference type="GO" id="GO:0008168">
    <property type="term" value="F:methyltransferase activity"/>
    <property type="evidence" value="ECO:0007669"/>
    <property type="project" value="UniProtKB-KW"/>
</dbReference>
<dbReference type="Gene3D" id="3.40.50.150">
    <property type="entry name" value="Vaccinia Virus protein VP39"/>
    <property type="match status" value="1"/>
</dbReference>
<accession>A0A1H2M0G5</accession>
<dbReference type="InterPro" id="IPR041698">
    <property type="entry name" value="Methyltransf_25"/>
</dbReference>
<dbReference type="PANTHER" id="PTHR43464">
    <property type="entry name" value="METHYLTRANSFERASE"/>
    <property type="match status" value="1"/>
</dbReference>
<evidence type="ECO:0000256" key="2">
    <source>
        <dbReference type="ARBA" id="ARBA00022679"/>
    </source>
</evidence>
<dbReference type="EMBL" id="LT629791">
    <property type="protein sequence ID" value="SDU86602.1"/>
    <property type="molecule type" value="Genomic_DNA"/>
</dbReference>
<dbReference type="Pfam" id="PF13649">
    <property type="entry name" value="Methyltransf_25"/>
    <property type="match status" value="1"/>
</dbReference>
<evidence type="ECO:0000313" key="7">
    <source>
        <dbReference type="Proteomes" id="UP000182977"/>
    </source>
</evidence>
<evidence type="ECO:0000256" key="4">
    <source>
        <dbReference type="SAM" id="MobiDB-lite"/>
    </source>
</evidence>
<dbReference type="InterPro" id="IPR029063">
    <property type="entry name" value="SAM-dependent_MTases_sf"/>
</dbReference>
<name>A0A1H2M0G5_9ACTN</name>
<evidence type="ECO:0000256" key="1">
    <source>
        <dbReference type="ARBA" id="ARBA00022603"/>
    </source>
</evidence>
<organism evidence="6 7">
    <name type="scientific">Jiangella alkaliphila</name>
    <dbReference type="NCBI Taxonomy" id="419479"/>
    <lineage>
        <taxon>Bacteria</taxon>
        <taxon>Bacillati</taxon>
        <taxon>Actinomycetota</taxon>
        <taxon>Actinomycetes</taxon>
        <taxon>Jiangellales</taxon>
        <taxon>Jiangellaceae</taxon>
        <taxon>Jiangella</taxon>
    </lineage>
</organism>